<dbReference type="InterPro" id="IPR011009">
    <property type="entry name" value="Kinase-like_dom_sf"/>
</dbReference>
<dbReference type="PRINTS" id="PR00320">
    <property type="entry name" value="GPROTEINBRPT"/>
</dbReference>
<reference evidence="9 10" key="1">
    <citation type="submission" date="2020-10" db="EMBL/GenBank/DDBJ databases">
        <title>Sequencing the genomes of 1000 actinobacteria strains.</title>
        <authorList>
            <person name="Klenk H.-P."/>
        </authorList>
    </citation>
    <scope>NUCLEOTIDE SEQUENCE [LARGE SCALE GENOMIC DNA]</scope>
    <source>
        <strain evidence="9 10">DSM 46744</strain>
    </source>
</reference>
<dbReference type="Gene3D" id="3.30.200.20">
    <property type="entry name" value="Phosphorylase Kinase, domain 1"/>
    <property type="match status" value="1"/>
</dbReference>
<sequence length="641" mass="65529">MDPLRPHDPERIGPYRLRGRLGAGGMGEVYLASSPGGRELVVKVIRPELADAPNARRRFAREIAAAQRVGGFHTAQVVDAAPHGEPPWMVTEYIPGPSLQALVRESGPLPPERVRVLAAQLSEGLAAIHAAGLVHRDLKPGNVIMAADGARIIDFGVARMHDASVLTESGAVVGTYAFMSPEQVHSRAAGPSSDVFSLGSVLVFAATGHSPFAALTIPAIVLRIVNAEPDLGALPADLRGPAAACLAKDPAARPTAPDLLRWLSGSDGPAFVPPPPPPPPPPPVRTSDGGPAATRPGSVPRRRFLLAGLAGATAVAVPAVVLSMRASGAGADPGSGARSSPPAKVHAGVLENGHGAVVTDVAFGPDGRTLASGGADGPVLLWDVKTGARIRALEGHTYPVIAMLFGADGKTMITGAESVRTWDASTGRETGALATQGRTEYPAPLVSMALAPDGRHLATDGSDGDVILWDVASGERVRTYAGNANTSLAFTPDGRTLIGGGDQVQTWDVATGRLVRSFSPIAGTIDSIALSRDGRILAVSAADGPAVLCDLADEDMTRELTGMGNSSGPIAFGPDGGLLAVAPGGDQAGSEVISLWDVATGEVARTLRGHTGAVNALAFHPGGTALASGGEDRTVRLWDLT</sequence>
<evidence type="ECO:0000313" key="10">
    <source>
        <dbReference type="Proteomes" id="UP000627838"/>
    </source>
</evidence>
<dbReference type="Gene3D" id="2.130.10.10">
    <property type="entry name" value="YVTN repeat-like/Quinoprotein amine dehydrogenase"/>
    <property type="match status" value="2"/>
</dbReference>
<dbReference type="PROSITE" id="PS00678">
    <property type="entry name" value="WD_REPEATS_1"/>
    <property type="match status" value="1"/>
</dbReference>
<dbReference type="PROSITE" id="PS50011">
    <property type="entry name" value="PROTEIN_KINASE_DOM"/>
    <property type="match status" value="1"/>
</dbReference>
<dbReference type="CDD" id="cd14014">
    <property type="entry name" value="STKc_PknB_like"/>
    <property type="match status" value="1"/>
</dbReference>
<evidence type="ECO:0000256" key="7">
    <source>
        <dbReference type="SAM" id="MobiDB-lite"/>
    </source>
</evidence>
<dbReference type="SMART" id="SM00320">
    <property type="entry name" value="WD40"/>
    <property type="match status" value="6"/>
</dbReference>
<dbReference type="Gene3D" id="1.10.510.10">
    <property type="entry name" value="Transferase(Phosphotransferase) domain 1"/>
    <property type="match status" value="1"/>
</dbReference>
<dbReference type="InterPro" id="IPR008271">
    <property type="entry name" value="Ser/Thr_kinase_AS"/>
</dbReference>
<dbReference type="Pfam" id="PF00069">
    <property type="entry name" value="Pkinase"/>
    <property type="match status" value="1"/>
</dbReference>
<feature type="repeat" description="WD" evidence="5">
    <location>
        <begin position="607"/>
        <end position="641"/>
    </location>
</feature>
<feature type="region of interest" description="Disordered" evidence="7">
    <location>
        <begin position="263"/>
        <end position="298"/>
    </location>
</feature>
<evidence type="ECO:0000256" key="2">
    <source>
        <dbReference type="ARBA" id="ARBA00022737"/>
    </source>
</evidence>
<dbReference type="InterPro" id="IPR020472">
    <property type="entry name" value="WD40_PAC1"/>
</dbReference>
<dbReference type="PROSITE" id="PS00108">
    <property type="entry name" value="PROTEIN_KINASE_ST"/>
    <property type="match status" value="1"/>
</dbReference>
<keyword evidence="4 6" id="KW-0067">ATP-binding</keyword>
<evidence type="ECO:0000256" key="3">
    <source>
        <dbReference type="ARBA" id="ARBA00022741"/>
    </source>
</evidence>
<feature type="repeat" description="WD" evidence="5">
    <location>
        <begin position="351"/>
        <end position="392"/>
    </location>
</feature>
<dbReference type="InterPro" id="IPR017441">
    <property type="entry name" value="Protein_kinase_ATP_BS"/>
</dbReference>
<dbReference type="InterPro" id="IPR001680">
    <property type="entry name" value="WD40_rpt"/>
</dbReference>
<comment type="caution">
    <text evidence="9">The sequence shown here is derived from an EMBL/GenBank/DDBJ whole genome shotgun (WGS) entry which is preliminary data.</text>
</comment>
<name>A0ABR9JR27_9ACTN</name>
<dbReference type="PANTHER" id="PTHR19879">
    <property type="entry name" value="TRANSCRIPTION INITIATION FACTOR TFIID"/>
    <property type="match status" value="1"/>
</dbReference>
<feature type="binding site" evidence="6">
    <location>
        <position position="43"/>
    </location>
    <ligand>
        <name>ATP</name>
        <dbReference type="ChEBI" id="CHEBI:30616"/>
    </ligand>
</feature>
<gene>
    <name evidence="9" type="ORF">H4W34_002679</name>
</gene>
<dbReference type="SUPFAM" id="SSF50998">
    <property type="entry name" value="Quinoprotein alcohol dehydrogenase-like"/>
    <property type="match status" value="1"/>
</dbReference>
<keyword evidence="2" id="KW-0677">Repeat</keyword>
<keyword evidence="1 5" id="KW-0853">WD repeat</keyword>
<evidence type="ECO:0000259" key="8">
    <source>
        <dbReference type="PROSITE" id="PS50011"/>
    </source>
</evidence>
<evidence type="ECO:0000256" key="6">
    <source>
        <dbReference type="PROSITE-ProRule" id="PRU10141"/>
    </source>
</evidence>
<dbReference type="RefSeq" id="WP_192759483.1">
    <property type="nucleotide sequence ID" value="NZ_JADBDZ010000001.1"/>
</dbReference>
<keyword evidence="10" id="KW-1185">Reference proteome</keyword>
<dbReference type="PROSITE" id="PS50294">
    <property type="entry name" value="WD_REPEATS_REGION"/>
    <property type="match status" value="3"/>
</dbReference>
<evidence type="ECO:0000313" key="9">
    <source>
        <dbReference type="EMBL" id="MBE1532846.1"/>
    </source>
</evidence>
<dbReference type="SUPFAM" id="SSF56112">
    <property type="entry name" value="Protein kinase-like (PK-like)"/>
    <property type="match status" value="1"/>
</dbReference>
<dbReference type="InterPro" id="IPR011047">
    <property type="entry name" value="Quinoprotein_ADH-like_sf"/>
</dbReference>
<dbReference type="EMBL" id="JADBDZ010000001">
    <property type="protein sequence ID" value="MBE1532846.1"/>
    <property type="molecule type" value="Genomic_DNA"/>
</dbReference>
<organism evidence="9 10">
    <name type="scientific">Actinomadura algeriensis</name>
    <dbReference type="NCBI Taxonomy" id="1679523"/>
    <lineage>
        <taxon>Bacteria</taxon>
        <taxon>Bacillati</taxon>
        <taxon>Actinomycetota</taxon>
        <taxon>Actinomycetes</taxon>
        <taxon>Streptosporangiales</taxon>
        <taxon>Thermomonosporaceae</taxon>
        <taxon>Actinomadura</taxon>
    </lineage>
</organism>
<dbReference type="Proteomes" id="UP000627838">
    <property type="component" value="Unassembled WGS sequence"/>
</dbReference>
<dbReference type="PANTHER" id="PTHR19879:SF9">
    <property type="entry name" value="TRANSCRIPTION INITIATION FACTOR TFIID SUBUNIT 5"/>
    <property type="match status" value="1"/>
</dbReference>
<evidence type="ECO:0000256" key="5">
    <source>
        <dbReference type="PROSITE-ProRule" id="PRU00221"/>
    </source>
</evidence>
<evidence type="ECO:0000256" key="4">
    <source>
        <dbReference type="ARBA" id="ARBA00022840"/>
    </source>
</evidence>
<dbReference type="PROSITE" id="PS50082">
    <property type="entry name" value="WD_REPEATS_2"/>
    <property type="match status" value="3"/>
</dbReference>
<evidence type="ECO:0000256" key="1">
    <source>
        <dbReference type="ARBA" id="ARBA00022574"/>
    </source>
</evidence>
<accession>A0ABR9JR27</accession>
<dbReference type="Pfam" id="PF00400">
    <property type="entry name" value="WD40"/>
    <property type="match status" value="3"/>
</dbReference>
<protein>
    <recommendedName>
        <fullName evidence="8">Protein kinase domain-containing protein</fullName>
    </recommendedName>
</protein>
<dbReference type="InterPro" id="IPR019775">
    <property type="entry name" value="WD40_repeat_CS"/>
</dbReference>
<dbReference type="PROSITE" id="PS00107">
    <property type="entry name" value="PROTEIN_KINASE_ATP"/>
    <property type="match status" value="1"/>
</dbReference>
<dbReference type="InterPro" id="IPR000719">
    <property type="entry name" value="Prot_kinase_dom"/>
</dbReference>
<dbReference type="CDD" id="cd00200">
    <property type="entry name" value="WD40"/>
    <property type="match status" value="1"/>
</dbReference>
<proteinExistence type="predicted"/>
<keyword evidence="3 6" id="KW-0547">Nucleotide-binding</keyword>
<feature type="domain" description="Protein kinase" evidence="8">
    <location>
        <begin position="15"/>
        <end position="271"/>
    </location>
</feature>
<dbReference type="SMART" id="SM00220">
    <property type="entry name" value="S_TKc"/>
    <property type="match status" value="1"/>
</dbReference>
<dbReference type="InterPro" id="IPR015943">
    <property type="entry name" value="WD40/YVTN_repeat-like_dom_sf"/>
</dbReference>
<feature type="compositionally biased region" description="Pro residues" evidence="7">
    <location>
        <begin position="271"/>
        <end position="284"/>
    </location>
</feature>
<feature type="repeat" description="WD" evidence="5">
    <location>
        <begin position="438"/>
        <end position="479"/>
    </location>
</feature>